<organism evidence="2 3">
    <name type="scientific">Patagioenas fasciata monilis</name>
    <dbReference type="NCBI Taxonomy" id="372326"/>
    <lineage>
        <taxon>Eukaryota</taxon>
        <taxon>Metazoa</taxon>
        <taxon>Chordata</taxon>
        <taxon>Craniata</taxon>
        <taxon>Vertebrata</taxon>
        <taxon>Euteleostomi</taxon>
        <taxon>Archelosauria</taxon>
        <taxon>Archosauria</taxon>
        <taxon>Dinosauria</taxon>
        <taxon>Saurischia</taxon>
        <taxon>Theropoda</taxon>
        <taxon>Coelurosauria</taxon>
        <taxon>Aves</taxon>
        <taxon>Neognathae</taxon>
        <taxon>Neoaves</taxon>
        <taxon>Columbimorphae</taxon>
        <taxon>Columbiformes</taxon>
        <taxon>Columbidae</taxon>
        <taxon>Patagioenas</taxon>
    </lineage>
</organism>
<gene>
    <name evidence="2" type="ORF">AV530_018659</name>
</gene>
<proteinExistence type="predicted"/>
<name>A0A1V4JKA6_PATFA</name>
<evidence type="ECO:0000256" key="1">
    <source>
        <dbReference type="SAM" id="MobiDB-lite"/>
    </source>
</evidence>
<feature type="region of interest" description="Disordered" evidence="1">
    <location>
        <begin position="49"/>
        <end position="71"/>
    </location>
</feature>
<protein>
    <submittedName>
        <fullName evidence="2">Uncharacterized protein</fullName>
    </submittedName>
</protein>
<evidence type="ECO:0000313" key="3">
    <source>
        <dbReference type="Proteomes" id="UP000190648"/>
    </source>
</evidence>
<dbReference type="EMBL" id="LSYS01007194">
    <property type="protein sequence ID" value="OPJ72187.1"/>
    <property type="molecule type" value="Genomic_DNA"/>
</dbReference>
<comment type="caution">
    <text evidence="2">The sequence shown here is derived from an EMBL/GenBank/DDBJ whole genome shotgun (WGS) entry which is preliminary data.</text>
</comment>
<reference evidence="2 3" key="1">
    <citation type="submission" date="2016-02" db="EMBL/GenBank/DDBJ databases">
        <title>Band-tailed pigeon sequencing and assembly.</title>
        <authorList>
            <person name="Soares A.E."/>
            <person name="Novak B.J."/>
            <person name="Rice E.S."/>
            <person name="O'Connell B."/>
            <person name="Chang D."/>
            <person name="Weber S."/>
            <person name="Shapiro B."/>
        </authorList>
    </citation>
    <scope>NUCLEOTIDE SEQUENCE [LARGE SCALE GENOMIC DNA]</scope>
    <source>
        <strain evidence="2">BTP2013</strain>
        <tissue evidence="2">Blood</tissue>
    </source>
</reference>
<keyword evidence="3" id="KW-1185">Reference proteome</keyword>
<dbReference type="Proteomes" id="UP000190648">
    <property type="component" value="Unassembled WGS sequence"/>
</dbReference>
<sequence>MKTTDNATKILPHPPVCEVTLVMDQFHLLITATKKKQLWEFIWASVESWQDEKRKPKSSSQDMKFNPCSRI</sequence>
<evidence type="ECO:0000313" key="2">
    <source>
        <dbReference type="EMBL" id="OPJ72187.1"/>
    </source>
</evidence>
<dbReference type="AlphaFoldDB" id="A0A1V4JKA6"/>
<accession>A0A1V4JKA6</accession>